<sequence length="210" mass="25221">MNFHSNWRYEKMQLIKDVLVNKNVVPIYIQNRLMKELDFQIKAFANKNKNSLSPKKGCNRRIKTLDQSPQRIKFERSVSRSYNKDQDCLRCRKFNFQNKIIIQCDTGQHMFHEKCLLDLFKEQLQDIQPHFSCSCGMKLCPEFVKELNIRGIEQLVNQLYEQQLKCITYQVQIQNCLNPQCNFFWITNSQKSRKYGRQLKPLTKKYCPYC</sequence>
<dbReference type="Proteomes" id="UP000688137">
    <property type="component" value="Unassembled WGS sequence"/>
</dbReference>
<comment type="caution">
    <text evidence="1">The sequence shown here is derived from an EMBL/GenBank/DDBJ whole genome shotgun (WGS) entry which is preliminary data.</text>
</comment>
<proteinExistence type="predicted"/>
<gene>
    <name evidence="1" type="ORF">PPRIM_AZ9-3.1.T0270128</name>
</gene>
<name>A0A8S1KXG8_PARPR</name>
<accession>A0A8S1KXG8</accession>
<protein>
    <submittedName>
        <fullName evidence="1">Uncharacterized protein</fullName>
    </submittedName>
</protein>
<organism evidence="1 2">
    <name type="scientific">Paramecium primaurelia</name>
    <dbReference type="NCBI Taxonomy" id="5886"/>
    <lineage>
        <taxon>Eukaryota</taxon>
        <taxon>Sar</taxon>
        <taxon>Alveolata</taxon>
        <taxon>Ciliophora</taxon>
        <taxon>Intramacronucleata</taxon>
        <taxon>Oligohymenophorea</taxon>
        <taxon>Peniculida</taxon>
        <taxon>Parameciidae</taxon>
        <taxon>Paramecium</taxon>
    </lineage>
</organism>
<evidence type="ECO:0000313" key="2">
    <source>
        <dbReference type="Proteomes" id="UP000688137"/>
    </source>
</evidence>
<dbReference type="EMBL" id="CAJJDM010000026">
    <property type="protein sequence ID" value="CAD8058263.1"/>
    <property type="molecule type" value="Genomic_DNA"/>
</dbReference>
<dbReference type="AlphaFoldDB" id="A0A8S1KXG8"/>
<dbReference type="OMA" id="CITYQVQ"/>
<evidence type="ECO:0000313" key="1">
    <source>
        <dbReference type="EMBL" id="CAD8058263.1"/>
    </source>
</evidence>
<keyword evidence="2" id="KW-1185">Reference proteome</keyword>
<reference evidence="1" key="1">
    <citation type="submission" date="2021-01" db="EMBL/GenBank/DDBJ databases">
        <authorList>
            <consortium name="Genoscope - CEA"/>
            <person name="William W."/>
        </authorList>
    </citation>
    <scope>NUCLEOTIDE SEQUENCE</scope>
</reference>